<evidence type="ECO:0000313" key="4">
    <source>
        <dbReference type="EMBL" id="CAH0366629.1"/>
    </source>
</evidence>
<dbReference type="OrthoDB" id="433738at2759"/>
<evidence type="ECO:0000256" key="2">
    <source>
        <dbReference type="SAM" id="MobiDB-lite"/>
    </source>
</evidence>
<dbReference type="Pfam" id="PF14559">
    <property type="entry name" value="TPR_19"/>
    <property type="match status" value="1"/>
</dbReference>
<organism evidence="4 5">
    <name type="scientific">Pelagomonas calceolata</name>
    <dbReference type="NCBI Taxonomy" id="35677"/>
    <lineage>
        <taxon>Eukaryota</taxon>
        <taxon>Sar</taxon>
        <taxon>Stramenopiles</taxon>
        <taxon>Ochrophyta</taxon>
        <taxon>Pelagophyceae</taxon>
        <taxon>Pelagomonadales</taxon>
        <taxon>Pelagomonadaceae</taxon>
        <taxon>Pelagomonas</taxon>
    </lineage>
</organism>
<dbReference type="InterPro" id="IPR019734">
    <property type="entry name" value="TPR_rpt"/>
</dbReference>
<dbReference type="SMART" id="SM00028">
    <property type="entry name" value="TPR"/>
    <property type="match status" value="2"/>
</dbReference>
<feature type="repeat" description="TPR" evidence="1">
    <location>
        <begin position="551"/>
        <end position="584"/>
    </location>
</feature>
<protein>
    <recommendedName>
        <fullName evidence="6">Peptidylprolyl isomerase</fullName>
    </recommendedName>
</protein>
<sequence length="668" mass="72511">MASASYSLPQKILDEMIVDEGPEGRDITGDGTVLFHRTKRRDAPVIGKRHPKQGDECIVRWRERWTDGMNISDGDEPCIVGTQSTHVVGENTIPYEPPGIHDALPLMEIGDTVRLRLHVSKTSNRLEPAACELELVTFYRVDDCDGLKRKVARHNEELYKGITPLADVSVRKSVVEGFSAFKLAAAGALVDAPEGAEAYRGRARDFELGNALNGLCEGDIALVEAGDMIHRLDVERVRPVVDCSEEGDESVLKLEISAPAHSEPAVRGTKGDVKLRVASGLWVIDDEIVGDVECTPSVGAEPQFMALASLSPPLRLAVAKMAVDETAEVTHVDAGRSDDAEARYRVILEGVRNAVDLDDGVAYKVLNTGSKGPCPEPLDDVVVCVEEMDVTTLPLNLTWTLDDDDENVAGAALEQVVGKLRPGERASVDFNGKGPMDSTKGVVTLERIHRRQALIDLKPRQRIERAADMKARGNRAFASRDFAKAVRRYGGGIDAAAKDLEPDLDDEAIQQRRSLASALYLNRAAARLEVKEFKLALSDCDEVLESEPRHAKALYRRGRCCLEMDDWAAAKQAFASVLEVDASNKDARRGLQRVRDAVRRQKALDKARFGGKTVAKGFSEARPAPAAPAVAKPPEPTPANRRSAATAGLVIAGMFVAVAAIGWYGLLG</sequence>
<keyword evidence="5" id="KW-1185">Reference proteome</keyword>
<feature type="region of interest" description="Disordered" evidence="2">
    <location>
        <begin position="620"/>
        <end position="641"/>
    </location>
</feature>
<feature type="compositionally biased region" description="Low complexity" evidence="2">
    <location>
        <begin position="621"/>
        <end position="630"/>
    </location>
</feature>
<name>A0A8J2SFE4_9STRA</name>
<keyword evidence="1" id="KW-0802">TPR repeat</keyword>
<comment type="caution">
    <text evidence="4">The sequence shown here is derived from an EMBL/GenBank/DDBJ whole genome shotgun (WGS) entry which is preliminary data.</text>
</comment>
<evidence type="ECO:0000313" key="5">
    <source>
        <dbReference type="Proteomes" id="UP000789595"/>
    </source>
</evidence>
<dbReference type="InterPro" id="IPR050754">
    <property type="entry name" value="FKBP4/5/8-like"/>
</dbReference>
<keyword evidence="3" id="KW-0812">Transmembrane</keyword>
<evidence type="ECO:0000256" key="3">
    <source>
        <dbReference type="SAM" id="Phobius"/>
    </source>
</evidence>
<evidence type="ECO:0000256" key="1">
    <source>
        <dbReference type="PROSITE-ProRule" id="PRU00339"/>
    </source>
</evidence>
<accession>A0A8J2SFE4</accession>
<feature type="transmembrane region" description="Helical" evidence="3">
    <location>
        <begin position="644"/>
        <end position="667"/>
    </location>
</feature>
<dbReference type="InterPro" id="IPR011990">
    <property type="entry name" value="TPR-like_helical_dom_sf"/>
</dbReference>
<dbReference type="Proteomes" id="UP000789595">
    <property type="component" value="Unassembled WGS sequence"/>
</dbReference>
<dbReference type="SUPFAM" id="SSF48452">
    <property type="entry name" value="TPR-like"/>
    <property type="match status" value="1"/>
</dbReference>
<dbReference type="PROSITE" id="PS50005">
    <property type="entry name" value="TPR"/>
    <property type="match status" value="1"/>
</dbReference>
<gene>
    <name evidence="4" type="ORF">PECAL_1P31320</name>
</gene>
<dbReference type="EMBL" id="CAKKNE010000001">
    <property type="protein sequence ID" value="CAH0366629.1"/>
    <property type="molecule type" value="Genomic_DNA"/>
</dbReference>
<reference evidence="4" key="1">
    <citation type="submission" date="2021-11" db="EMBL/GenBank/DDBJ databases">
        <authorList>
            <consortium name="Genoscope - CEA"/>
            <person name="William W."/>
        </authorList>
    </citation>
    <scope>NUCLEOTIDE SEQUENCE</scope>
</reference>
<dbReference type="PANTHER" id="PTHR46512">
    <property type="entry name" value="PEPTIDYLPROLYL ISOMERASE"/>
    <property type="match status" value="1"/>
</dbReference>
<evidence type="ECO:0008006" key="6">
    <source>
        <dbReference type="Google" id="ProtNLM"/>
    </source>
</evidence>
<keyword evidence="3" id="KW-1133">Transmembrane helix</keyword>
<dbReference type="AlphaFoldDB" id="A0A8J2SFE4"/>
<dbReference type="Gene3D" id="1.25.40.10">
    <property type="entry name" value="Tetratricopeptide repeat domain"/>
    <property type="match status" value="1"/>
</dbReference>
<keyword evidence="3" id="KW-0472">Membrane</keyword>
<proteinExistence type="predicted"/>